<accession>M7NSD0</accession>
<evidence type="ECO:0000313" key="2">
    <source>
        <dbReference type="Proteomes" id="UP000011910"/>
    </source>
</evidence>
<proteinExistence type="predicted"/>
<dbReference type="STRING" id="1279009.ADICEAN_00202"/>
<sequence>MINNCPIMLYTRKNTQDYTSLAEQVILYAEKRGFEEIKADFDGYDKPASLNMLQQQIKLTPDFTAKRGNNKHYFELVVKNEEREDQLKLVSKWKALEMIAGMKGGRLHLFVPRGSYKFATDLVREHGIEARITKLSDIQN</sequence>
<name>M7NSD0_9BACT</name>
<reference evidence="1 2" key="1">
    <citation type="journal article" date="2013" name="Genome Announc.">
        <title>Draft Genome Sequence of Cesiribacter andamanensis Strain AMV16T, Isolated from a Soil Sample from a Mud Volcano in the Andaman Islands, India.</title>
        <authorList>
            <person name="Shivaji S."/>
            <person name="Ara S."/>
            <person name="Begum Z."/>
            <person name="Srinivas T.N."/>
            <person name="Singh A."/>
            <person name="Kumar Pinnaka A."/>
        </authorList>
    </citation>
    <scope>NUCLEOTIDE SEQUENCE [LARGE SCALE GENOMIC DNA]</scope>
    <source>
        <strain evidence="1 2">AMV16</strain>
    </source>
</reference>
<protein>
    <submittedName>
        <fullName evidence="1">Uncharacterized protein</fullName>
    </submittedName>
</protein>
<dbReference type="Proteomes" id="UP000011910">
    <property type="component" value="Unassembled WGS sequence"/>
</dbReference>
<evidence type="ECO:0000313" key="1">
    <source>
        <dbReference type="EMBL" id="EMR04600.1"/>
    </source>
</evidence>
<dbReference type="eggNOG" id="ENOG5031CKD">
    <property type="taxonomic scope" value="Bacteria"/>
</dbReference>
<keyword evidence="2" id="KW-1185">Reference proteome</keyword>
<dbReference type="EMBL" id="AODQ01000003">
    <property type="protein sequence ID" value="EMR04600.1"/>
    <property type="molecule type" value="Genomic_DNA"/>
</dbReference>
<organism evidence="1 2">
    <name type="scientific">Cesiribacter andamanensis AMV16</name>
    <dbReference type="NCBI Taxonomy" id="1279009"/>
    <lineage>
        <taxon>Bacteria</taxon>
        <taxon>Pseudomonadati</taxon>
        <taxon>Bacteroidota</taxon>
        <taxon>Cytophagia</taxon>
        <taxon>Cytophagales</taxon>
        <taxon>Cesiribacteraceae</taxon>
        <taxon>Cesiribacter</taxon>
    </lineage>
</organism>
<comment type="caution">
    <text evidence="1">The sequence shown here is derived from an EMBL/GenBank/DDBJ whole genome shotgun (WGS) entry which is preliminary data.</text>
</comment>
<gene>
    <name evidence="1" type="ORF">ADICEAN_00202</name>
</gene>
<dbReference type="AlphaFoldDB" id="M7NSD0"/>